<reference evidence="2" key="1">
    <citation type="submission" date="2021-01" db="EMBL/GenBank/DDBJ databases">
        <authorList>
            <person name="Corre E."/>
            <person name="Pelletier E."/>
            <person name="Niang G."/>
            <person name="Scheremetjew M."/>
            <person name="Finn R."/>
            <person name="Kale V."/>
            <person name="Holt S."/>
            <person name="Cochrane G."/>
            <person name="Meng A."/>
            <person name="Brown T."/>
            <person name="Cohen L."/>
        </authorList>
    </citation>
    <scope>NUCLEOTIDE SEQUENCE</scope>
    <source>
        <strain evidence="2">CCMP3105</strain>
    </source>
</reference>
<sequence>MYLARNGQGGGPAHSDALGPPGFSGRGPLLLERHRPLHLALLPGQRCQVALRGERVLVRGAEGRREARDDLLEEAARLGRLPLLLEQLRQVTLRAKRVLVRGAEGRRADLNDLVLEAARLVDLALALEQVR</sequence>
<dbReference type="EMBL" id="HBNR01075976">
    <property type="protein sequence ID" value="CAE4652355.1"/>
    <property type="molecule type" value="Transcribed_RNA"/>
</dbReference>
<evidence type="ECO:0000256" key="1">
    <source>
        <dbReference type="SAM" id="MobiDB-lite"/>
    </source>
</evidence>
<evidence type="ECO:0000313" key="2">
    <source>
        <dbReference type="EMBL" id="CAE4652355.1"/>
    </source>
</evidence>
<name>A0A7S4SQL1_9DINO</name>
<proteinExistence type="predicted"/>
<protein>
    <submittedName>
        <fullName evidence="2">Uncharacterized protein</fullName>
    </submittedName>
</protein>
<dbReference type="AlphaFoldDB" id="A0A7S4SQL1"/>
<feature type="region of interest" description="Disordered" evidence="1">
    <location>
        <begin position="1"/>
        <end position="25"/>
    </location>
</feature>
<gene>
    <name evidence="2" type="ORF">AMON00008_LOCUS53989</name>
</gene>
<accession>A0A7S4SQL1</accession>
<organism evidence="2">
    <name type="scientific">Alexandrium monilatum</name>
    <dbReference type="NCBI Taxonomy" id="311494"/>
    <lineage>
        <taxon>Eukaryota</taxon>
        <taxon>Sar</taxon>
        <taxon>Alveolata</taxon>
        <taxon>Dinophyceae</taxon>
        <taxon>Gonyaulacales</taxon>
        <taxon>Pyrocystaceae</taxon>
        <taxon>Alexandrium</taxon>
    </lineage>
</organism>